<evidence type="ECO:0000313" key="3">
    <source>
        <dbReference type="EMBL" id="MBB3040893.1"/>
    </source>
</evidence>
<comment type="caution">
    <text evidence="3">The sequence shown here is derived from an EMBL/GenBank/DDBJ whole genome shotgun (WGS) entry which is preliminary data.</text>
</comment>
<keyword evidence="4" id="KW-1185">Reference proteome</keyword>
<feature type="region of interest" description="Disordered" evidence="1">
    <location>
        <begin position="56"/>
        <end position="79"/>
    </location>
</feature>
<dbReference type="EMBL" id="JACHWR010000001">
    <property type="protein sequence ID" value="MBB3040893.1"/>
    <property type="molecule type" value="Genomic_DNA"/>
</dbReference>
<dbReference type="Proteomes" id="UP000589626">
    <property type="component" value="Unassembled WGS sequence"/>
</dbReference>
<protein>
    <submittedName>
        <fullName evidence="3">Uncharacterized protein</fullName>
    </submittedName>
</protein>
<feature type="signal peptide" evidence="2">
    <location>
        <begin position="1"/>
        <end position="28"/>
    </location>
</feature>
<gene>
    <name evidence="3" type="ORF">FHU40_000694</name>
</gene>
<dbReference type="RefSeq" id="WP_183590871.1">
    <property type="nucleotide sequence ID" value="NZ_JACHWR010000001.1"/>
</dbReference>
<evidence type="ECO:0000313" key="4">
    <source>
        <dbReference type="Proteomes" id="UP000589626"/>
    </source>
</evidence>
<name>A0A7W4YZM1_9ACTN</name>
<feature type="compositionally biased region" description="Basic and acidic residues" evidence="1">
    <location>
        <begin position="56"/>
        <end position="69"/>
    </location>
</feature>
<proteinExistence type="predicted"/>
<evidence type="ECO:0000256" key="2">
    <source>
        <dbReference type="SAM" id="SignalP"/>
    </source>
</evidence>
<accession>A0A7W4YZM1</accession>
<organism evidence="3 4">
    <name type="scientific">Nocardioides soli</name>
    <dbReference type="NCBI Taxonomy" id="1036020"/>
    <lineage>
        <taxon>Bacteria</taxon>
        <taxon>Bacillati</taxon>
        <taxon>Actinomycetota</taxon>
        <taxon>Actinomycetes</taxon>
        <taxon>Propionibacteriales</taxon>
        <taxon>Nocardioidaceae</taxon>
        <taxon>Nocardioides</taxon>
    </lineage>
</organism>
<feature type="chain" id="PRO_5038993070" evidence="2">
    <location>
        <begin position="29"/>
        <end position="118"/>
    </location>
</feature>
<sequence>MPPNKIRFVTACQQVLALAAVLAVLTPAANVISLDVVHDRRETGFVTPERAVDLRSHTRDARRAARDETPGAGRARHVQARGWSDPGYRVLVDRFGTGWAGQHRALGQGSGKGPDLAG</sequence>
<keyword evidence="2" id="KW-0732">Signal</keyword>
<dbReference type="AlphaFoldDB" id="A0A7W4YZM1"/>
<reference evidence="3 4" key="1">
    <citation type="submission" date="2020-08" db="EMBL/GenBank/DDBJ databases">
        <title>Sequencing the genomes of 1000 actinobacteria strains.</title>
        <authorList>
            <person name="Klenk H.-P."/>
        </authorList>
    </citation>
    <scope>NUCLEOTIDE SEQUENCE [LARGE SCALE GENOMIC DNA]</scope>
    <source>
        <strain evidence="3 4">DSM 105498</strain>
    </source>
</reference>
<evidence type="ECO:0000256" key="1">
    <source>
        <dbReference type="SAM" id="MobiDB-lite"/>
    </source>
</evidence>